<evidence type="ECO:0000313" key="3">
    <source>
        <dbReference type="EMBL" id="SVA26537.1"/>
    </source>
</evidence>
<organism evidence="3">
    <name type="scientific">marine metagenome</name>
    <dbReference type="NCBI Taxonomy" id="408172"/>
    <lineage>
        <taxon>unclassified sequences</taxon>
        <taxon>metagenomes</taxon>
        <taxon>ecological metagenomes</taxon>
    </lineage>
</organism>
<feature type="domain" description="Glycosyl transferase family 1" evidence="1">
    <location>
        <begin position="179"/>
        <end position="347"/>
    </location>
</feature>
<dbReference type="SUPFAM" id="SSF53756">
    <property type="entry name" value="UDP-Glycosyltransferase/glycogen phosphorylase"/>
    <property type="match status" value="1"/>
</dbReference>
<sequence length="385" mass="42678">METCAAMARRGHKVNLGVRPDTKSPPRDPFGYYGFPPLSGLNIRRAPALGTIWLRRVQYLVQVLVWISEFRRGGVVFTRDLGVASLILQLPRKLRPPLIYESHCFSPTEAAQRSQALSTARVVSSRKQRRLMRREERVWCGADGYIVTTTGNLAELEGRFGKRLRVAVIPNGTRLQPDRKFETLHPTPPLCVVYAGHLYPWKGVDVLLQALVNLEGVNATIIGGDAAEPDFQRLQDTSRSIGLGSRVDFVGMVEPSRVSGLLAKGDVLVLPNVGSGSVVNYTSPLKLFEYMAAGKPIVASNLPSIREVLRDGENAVLVEPGNPTALTSGLRRVLEDPKLAERIARRAFDEVTEYSWDCRAERVEALLNEVLRGVQLDDSQRTSQM</sequence>
<evidence type="ECO:0000259" key="1">
    <source>
        <dbReference type="Pfam" id="PF00534"/>
    </source>
</evidence>
<protein>
    <recommendedName>
        <fullName evidence="4">Glycosyltransferase subfamily 4-like N-terminal domain-containing protein</fullName>
    </recommendedName>
</protein>
<evidence type="ECO:0000259" key="2">
    <source>
        <dbReference type="Pfam" id="PF13579"/>
    </source>
</evidence>
<dbReference type="Gene3D" id="3.40.50.2000">
    <property type="entry name" value="Glycogen Phosphorylase B"/>
    <property type="match status" value="2"/>
</dbReference>
<gene>
    <name evidence="3" type="ORF">METZ01_LOCUS79391</name>
</gene>
<dbReference type="GO" id="GO:0016757">
    <property type="term" value="F:glycosyltransferase activity"/>
    <property type="evidence" value="ECO:0007669"/>
    <property type="project" value="InterPro"/>
</dbReference>
<dbReference type="Pfam" id="PF00534">
    <property type="entry name" value="Glycos_transf_1"/>
    <property type="match status" value="1"/>
</dbReference>
<feature type="domain" description="Glycosyltransferase subfamily 4-like N-terminal" evidence="2">
    <location>
        <begin position="2"/>
        <end position="172"/>
    </location>
</feature>
<dbReference type="AlphaFoldDB" id="A0A381UGR5"/>
<evidence type="ECO:0008006" key="4">
    <source>
        <dbReference type="Google" id="ProtNLM"/>
    </source>
</evidence>
<dbReference type="InterPro" id="IPR028098">
    <property type="entry name" value="Glyco_trans_4-like_N"/>
</dbReference>
<dbReference type="PANTHER" id="PTHR12526">
    <property type="entry name" value="GLYCOSYLTRANSFERASE"/>
    <property type="match status" value="1"/>
</dbReference>
<reference evidence="3" key="1">
    <citation type="submission" date="2018-05" db="EMBL/GenBank/DDBJ databases">
        <authorList>
            <person name="Lanie J.A."/>
            <person name="Ng W.-L."/>
            <person name="Kazmierczak K.M."/>
            <person name="Andrzejewski T.M."/>
            <person name="Davidsen T.M."/>
            <person name="Wayne K.J."/>
            <person name="Tettelin H."/>
            <person name="Glass J.I."/>
            <person name="Rusch D."/>
            <person name="Podicherti R."/>
            <person name="Tsui H.-C.T."/>
            <person name="Winkler M.E."/>
        </authorList>
    </citation>
    <scope>NUCLEOTIDE SEQUENCE</scope>
</reference>
<name>A0A381UGR5_9ZZZZ</name>
<dbReference type="CDD" id="cd03801">
    <property type="entry name" value="GT4_PimA-like"/>
    <property type="match status" value="1"/>
</dbReference>
<dbReference type="Pfam" id="PF13579">
    <property type="entry name" value="Glyco_trans_4_4"/>
    <property type="match status" value="1"/>
</dbReference>
<dbReference type="InterPro" id="IPR001296">
    <property type="entry name" value="Glyco_trans_1"/>
</dbReference>
<dbReference type="EMBL" id="UINC01006272">
    <property type="protein sequence ID" value="SVA26537.1"/>
    <property type="molecule type" value="Genomic_DNA"/>
</dbReference>
<accession>A0A381UGR5</accession>
<proteinExistence type="predicted"/>